<proteinExistence type="predicted"/>
<dbReference type="OrthoDB" id="6782236at2759"/>
<feature type="signal peptide" evidence="1">
    <location>
        <begin position="1"/>
        <end position="19"/>
    </location>
</feature>
<dbReference type="EMBL" id="OU892284">
    <property type="protein sequence ID" value="CAG9773028.1"/>
    <property type="molecule type" value="Genomic_DNA"/>
</dbReference>
<evidence type="ECO:0000313" key="2">
    <source>
        <dbReference type="EMBL" id="CAG9773028.1"/>
    </source>
</evidence>
<evidence type="ECO:0000313" key="3">
    <source>
        <dbReference type="Proteomes" id="UP001152799"/>
    </source>
</evidence>
<sequence>MKFFTALFVTLVAIHASTQSPVQDKDIGQIVVEILNKVLPETKIILDHANTWADQLDSNKDHNEKIIVDGLTKVATKITGIIATLIGKLKEDASDSGKVIIDCIQTEKPQVDTLIGAALKQIADCEFKNYEDLSALITTVLKQLLELQANFETLTLNLSECGSGDSFCLTIFLGGIVEQFEDNIIPNAKVDLGQLKDLISGVVDSTMQCHIKEVIQKDITDVIDNLTTCFYNR</sequence>
<keyword evidence="1" id="KW-0732">Signal</keyword>
<name>A0A9N9QJF9_9CUCU</name>
<dbReference type="Proteomes" id="UP001152799">
    <property type="component" value="Chromosome 8"/>
</dbReference>
<dbReference type="AlphaFoldDB" id="A0A9N9QJF9"/>
<accession>A0A9N9QJF9</accession>
<feature type="chain" id="PRO_5040474625" evidence="1">
    <location>
        <begin position="20"/>
        <end position="233"/>
    </location>
</feature>
<gene>
    <name evidence="2" type="ORF">CEUTPL_LOCUS13429</name>
</gene>
<reference evidence="2" key="1">
    <citation type="submission" date="2022-01" db="EMBL/GenBank/DDBJ databases">
        <authorList>
            <person name="King R."/>
        </authorList>
    </citation>
    <scope>NUCLEOTIDE SEQUENCE</scope>
</reference>
<evidence type="ECO:0000256" key="1">
    <source>
        <dbReference type="SAM" id="SignalP"/>
    </source>
</evidence>
<keyword evidence="3" id="KW-1185">Reference proteome</keyword>
<protein>
    <submittedName>
        <fullName evidence="2">Uncharacterized protein</fullName>
    </submittedName>
</protein>
<organism evidence="2 3">
    <name type="scientific">Ceutorhynchus assimilis</name>
    <name type="common">cabbage seed weevil</name>
    <dbReference type="NCBI Taxonomy" id="467358"/>
    <lineage>
        <taxon>Eukaryota</taxon>
        <taxon>Metazoa</taxon>
        <taxon>Ecdysozoa</taxon>
        <taxon>Arthropoda</taxon>
        <taxon>Hexapoda</taxon>
        <taxon>Insecta</taxon>
        <taxon>Pterygota</taxon>
        <taxon>Neoptera</taxon>
        <taxon>Endopterygota</taxon>
        <taxon>Coleoptera</taxon>
        <taxon>Polyphaga</taxon>
        <taxon>Cucujiformia</taxon>
        <taxon>Curculionidae</taxon>
        <taxon>Ceutorhynchinae</taxon>
        <taxon>Ceutorhynchus</taxon>
    </lineage>
</organism>